<reference evidence="1" key="2">
    <citation type="journal article" date="2011" name="Microb. Ecol.">
        <title>Taxonomic and Functional Metagenomic Profiling of the Microbial Community in the Anoxic Sediment of a Sub-saline Shallow Lake (Laguna de Carrizo, Central Spain).</title>
        <authorList>
            <person name="Ferrer M."/>
            <person name="Guazzaroni M.E."/>
            <person name="Richter M."/>
            <person name="Garcia-Salamanca A."/>
            <person name="Yarza P."/>
            <person name="Suarez-Suarez A."/>
            <person name="Solano J."/>
            <person name="Alcaide M."/>
            <person name="van Dillewijn P."/>
            <person name="Molina-Henares M.A."/>
            <person name="Lopez-Cortes N."/>
            <person name="Al-Ramahi Y."/>
            <person name="Guerrero C."/>
            <person name="Acosta A."/>
            <person name="de Eugenio L.I."/>
            <person name="Martinez V."/>
            <person name="Marques S."/>
            <person name="Rojo F."/>
            <person name="Santero E."/>
            <person name="Genilloud O."/>
            <person name="Perez-Perez J."/>
            <person name="Rossello-Mora R."/>
            <person name="Ramos J.L."/>
        </authorList>
    </citation>
    <scope>NUCLEOTIDE SEQUENCE</scope>
</reference>
<dbReference type="AlphaFoldDB" id="D9PFJ8"/>
<name>D9PFJ8_9ZZZZ</name>
<evidence type="ECO:0000313" key="1">
    <source>
        <dbReference type="EMBL" id="EFK97674.1"/>
    </source>
</evidence>
<reference evidence="1" key="1">
    <citation type="submission" date="2010-07" db="EMBL/GenBank/DDBJ databases">
        <authorList>
            <consortium name="CONSOLIDER consortium CSD2007-00005"/>
            <person name="Guazzaroni M.-E."/>
            <person name="Richter M."/>
            <person name="Garcia-Salamanca A."/>
            <person name="Yarza P."/>
            <person name="Ferrer M."/>
        </authorList>
    </citation>
    <scope>NUCLEOTIDE SEQUENCE</scope>
</reference>
<protein>
    <submittedName>
        <fullName evidence="1">Uncharacterized protein</fullName>
    </submittedName>
</protein>
<accession>D9PFJ8</accession>
<proteinExistence type="predicted"/>
<gene>
    <name evidence="1" type="ORF">LDC_0280</name>
</gene>
<organism evidence="1">
    <name type="scientific">sediment metagenome</name>
    <dbReference type="NCBI Taxonomy" id="749907"/>
    <lineage>
        <taxon>unclassified sequences</taxon>
        <taxon>metagenomes</taxon>
        <taxon>ecological metagenomes</taxon>
    </lineage>
</organism>
<comment type="caution">
    <text evidence="1">The sequence shown here is derived from an EMBL/GenBank/DDBJ whole genome shotgun (WGS) entry which is preliminary data.</text>
</comment>
<dbReference type="EMBL" id="ADZX01000072">
    <property type="protein sequence ID" value="EFK97674.1"/>
    <property type="molecule type" value="Genomic_DNA"/>
</dbReference>
<sequence>MDIFHSFIFASSPFAVINLKNAYIAIAKKNIAANTSSNHINGFIILSIKPKASSSHTSLL</sequence>